<dbReference type="EMBL" id="JABCSC020000005">
    <property type="protein sequence ID" value="NSL56849.1"/>
    <property type="molecule type" value="Genomic_DNA"/>
</dbReference>
<keyword evidence="1" id="KW-0472">Membrane</keyword>
<feature type="transmembrane region" description="Helical" evidence="1">
    <location>
        <begin position="346"/>
        <end position="364"/>
    </location>
</feature>
<gene>
    <name evidence="2" type="ORF">HJ583_017595</name>
</gene>
<dbReference type="RefSeq" id="WP_170023130.1">
    <property type="nucleotide sequence ID" value="NZ_JABCSC020000005.1"/>
</dbReference>
<feature type="transmembrane region" description="Helical" evidence="1">
    <location>
        <begin position="62"/>
        <end position="84"/>
    </location>
</feature>
<feature type="transmembrane region" description="Helical" evidence="1">
    <location>
        <begin position="249"/>
        <end position="270"/>
    </location>
</feature>
<comment type="caution">
    <text evidence="2">The sequence shown here is derived from an EMBL/GenBank/DDBJ whole genome shotgun (WGS) entry which is preliminary data.</text>
</comment>
<evidence type="ECO:0000313" key="3">
    <source>
        <dbReference type="Proteomes" id="UP000778523"/>
    </source>
</evidence>
<dbReference type="Gene3D" id="3.40.50.1460">
    <property type="match status" value="1"/>
</dbReference>
<feature type="transmembrane region" description="Helical" evidence="1">
    <location>
        <begin position="39"/>
        <end position="56"/>
    </location>
</feature>
<keyword evidence="1" id="KW-1133">Transmembrane helix</keyword>
<organism evidence="2 3">
    <name type="scientific">Uliginosibacterium aquaticum</name>
    <dbReference type="NCBI Taxonomy" id="2731212"/>
    <lineage>
        <taxon>Bacteria</taxon>
        <taxon>Pseudomonadati</taxon>
        <taxon>Pseudomonadota</taxon>
        <taxon>Betaproteobacteria</taxon>
        <taxon>Rhodocyclales</taxon>
        <taxon>Zoogloeaceae</taxon>
        <taxon>Uliginosibacterium</taxon>
    </lineage>
</organism>
<feature type="transmembrane region" description="Helical" evidence="1">
    <location>
        <begin position="316"/>
        <end position="334"/>
    </location>
</feature>
<sequence length="643" mass="70060">MSDTTSPDWIRIENNSAERLQLVGACTVRLQRTTRSRPWVLLPVWLALGLFLGWLFDEEGLLAGVNGQALAIFALLICGLQFLVMRLQMKRLAADLPATFSLALEEEGVVIDTQLGYSHIPWSALQGIECNSGGALIYQKGCRAFFVPRRSFADDADFSAWLRSVESCSGLKASASPPLPLSLPEKRGLRALEDLAQNLKAGFLFAFFHSEAVATLRVSILQIVLLQVLGLLIGLGYDLHMVGFDGRLNAYALPYQSFSVLCVLLCAWAVSNCSTLQGRIPAAVLALLASGLVIQAPILLAFALLQSTPAAQYLEALNGIVLLWMALVSIVALVRTLELPADQRMGAVLGVSFMYVVALSLNLGQARLWVPDYSGQENANATNRWEAATDEGVLYAQPALLERALAAIRPGRAGVPELYLLALGGYGAQDVFRREVESVEALFAERFNTQGRSVVLLNNPATVQERPVASTIALQRALSDIGRKMNREEDVLFLFMTSHGAADHHFSLDLWPFRFGELTPQSLRAALDEAGIQNRVIVVSACYSGGFVEPLQDAHTLVMTASRADRNSHGCSHAADWTFFGKAYFDEALRQSHSFTAAFEQARQSVARREKEEGLEASEPQISVGAAIQPLLNTLEKTGARGL</sequence>
<dbReference type="Pfam" id="PF01650">
    <property type="entry name" value="Peptidase_C13"/>
    <property type="match status" value="1"/>
</dbReference>
<keyword evidence="3" id="KW-1185">Reference proteome</keyword>
<evidence type="ECO:0000256" key="1">
    <source>
        <dbReference type="SAM" id="Phobius"/>
    </source>
</evidence>
<evidence type="ECO:0000313" key="2">
    <source>
        <dbReference type="EMBL" id="NSL56849.1"/>
    </source>
</evidence>
<keyword evidence="1" id="KW-0812">Transmembrane</keyword>
<accession>A0ABX2IJ79</accession>
<feature type="transmembrane region" description="Helical" evidence="1">
    <location>
        <begin position="282"/>
        <end position="304"/>
    </location>
</feature>
<dbReference type="Proteomes" id="UP000778523">
    <property type="component" value="Unassembled WGS sequence"/>
</dbReference>
<dbReference type="InterPro" id="IPR001096">
    <property type="entry name" value="Peptidase_C13"/>
</dbReference>
<reference evidence="2 3" key="1">
    <citation type="submission" date="2020-06" db="EMBL/GenBank/DDBJ databases">
        <title>Draft genome of Uliginosibacterium sp. IMCC34675.</title>
        <authorList>
            <person name="Song J."/>
        </authorList>
    </citation>
    <scope>NUCLEOTIDE SEQUENCE [LARGE SCALE GENOMIC DNA]</scope>
    <source>
        <strain evidence="2 3">IMCC34675</strain>
    </source>
</reference>
<feature type="transmembrane region" description="Helical" evidence="1">
    <location>
        <begin position="218"/>
        <end position="237"/>
    </location>
</feature>
<name>A0ABX2IJ79_9RHOO</name>
<proteinExistence type="predicted"/>
<protein>
    <submittedName>
        <fullName evidence="2">YcxB family protein</fullName>
    </submittedName>
</protein>